<sequence>MSTSDSDTLDNQPVYGDAVADLPIATTEAKSVTSRYAAVIGGVTSEGRTRKRGHLAGWERSDHLIGRQQADAVVTFDRAGPEPASQERVSAALGSLHRR</sequence>
<dbReference type="AlphaFoldDB" id="A0A4Z2EQK8"/>
<evidence type="ECO:0000256" key="1">
    <source>
        <dbReference type="SAM" id="MobiDB-lite"/>
    </source>
</evidence>
<evidence type="ECO:0000313" key="3">
    <source>
        <dbReference type="Proteomes" id="UP000314294"/>
    </source>
</evidence>
<organism evidence="2 3">
    <name type="scientific">Liparis tanakae</name>
    <name type="common">Tanaka's snailfish</name>
    <dbReference type="NCBI Taxonomy" id="230148"/>
    <lineage>
        <taxon>Eukaryota</taxon>
        <taxon>Metazoa</taxon>
        <taxon>Chordata</taxon>
        <taxon>Craniata</taxon>
        <taxon>Vertebrata</taxon>
        <taxon>Euteleostomi</taxon>
        <taxon>Actinopterygii</taxon>
        <taxon>Neopterygii</taxon>
        <taxon>Teleostei</taxon>
        <taxon>Neoteleostei</taxon>
        <taxon>Acanthomorphata</taxon>
        <taxon>Eupercaria</taxon>
        <taxon>Perciformes</taxon>
        <taxon>Cottioidei</taxon>
        <taxon>Cottales</taxon>
        <taxon>Liparidae</taxon>
        <taxon>Liparis</taxon>
    </lineage>
</organism>
<evidence type="ECO:0000313" key="2">
    <source>
        <dbReference type="EMBL" id="TNN31073.1"/>
    </source>
</evidence>
<dbReference type="EMBL" id="SRLO01003833">
    <property type="protein sequence ID" value="TNN31073.1"/>
    <property type="molecule type" value="Genomic_DNA"/>
</dbReference>
<comment type="caution">
    <text evidence="2">The sequence shown here is derived from an EMBL/GenBank/DDBJ whole genome shotgun (WGS) entry which is preliminary data.</text>
</comment>
<keyword evidence="3" id="KW-1185">Reference proteome</keyword>
<reference evidence="2 3" key="1">
    <citation type="submission" date="2019-03" db="EMBL/GenBank/DDBJ databases">
        <title>First draft genome of Liparis tanakae, snailfish: a comprehensive survey of snailfish specific genes.</title>
        <authorList>
            <person name="Kim W."/>
            <person name="Song I."/>
            <person name="Jeong J.-H."/>
            <person name="Kim D."/>
            <person name="Kim S."/>
            <person name="Ryu S."/>
            <person name="Song J.Y."/>
            <person name="Lee S.K."/>
        </authorList>
    </citation>
    <scope>NUCLEOTIDE SEQUENCE [LARGE SCALE GENOMIC DNA]</scope>
    <source>
        <tissue evidence="2">Muscle</tissue>
    </source>
</reference>
<name>A0A4Z2EQK8_9TELE</name>
<proteinExistence type="predicted"/>
<feature type="region of interest" description="Disordered" evidence="1">
    <location>
        <begin position="79"/>
        <end position="99"/>
    </location>
</feature>
<protein>
    <submittedName>
        <fullName evidence="2">Uncharacterized protein</fullName>
    </submittedName>
</protein>
<accession>A0A4Z2EQK8</accession>
<dbReference type="Proteomes" id="UP000314294">
    <property type="component" value="Unassembled WGS sequence"/>
</dbReference>
<gene>
    <name evidence="2" type="ORF">EYF80_058774</name>
</gene>